<feature type="transmembrane region" description="Helical" evidence="1">
    <location>
        <begin position="87"/>
        <end position="109"/>
    </location>
</feature>
<comment type="caution">
    <text evidence="2">The sequence shown here is derived from an EMBL/GenBank/DDBJ whole genome shotgun (WGS) entry which is preliminary data.</text>
</comment>
<reference evidence="2 3" key="1">
    <citation type="submission" date="2017-04" db="EMBL/GenBank/DDBJ databases">
        <title>Staphylococcus agnetis, a potential pathogen in the broiler production.</title>
        <authorList>
            <person name="Poulsen L."/>
        </authorList>
    </citation>
    <scope>NUCLEOTIDE SEQUENCE [LARGE SCALE GENOMIC DNA]</scope>
    <source>
        <strain evidence="2 3">723_310714_2_2_spleen</strain>
    </source>
</reference>
<proteinExistence type="predicted"/>
<feature type="transmembrane region" description="Helical" evidence="1">
    <location>
        <begin position="115"/>
        <end position="134"/>
    </location>
</feature>
<dbReference type="Proteomes" id="UP000195208">
    <property type="component" value="Unassembled WGS sequence"/>
</dbReference>
<dbReference type="Pfam" id="PF10097">
    <property type="entry name" value="DUF2335"/>
    <property type="match status" value="1"/>
</dbReference>
<evidence type="ECO:0000313" key="2">
    <source>
        <dbReference type="EMBL" id="OTW31143.1"/>
    </source>
</evidence>
<keyword evidence="3" id="KW-1185">Reference proteome</keyword>
<protein>
    <recommendedName>
        <fullName evidence="4">DUF2335 domain-containing protein</fullName>
    </recommendedName>
</protein>
<dbReference type="RefSeq" id="WP_060551312.1">
    <property type="nucleotide sequence ID" value="NZ_CP009623.1"/>
</dbReference>
<name>A0ABX3Z2J0_9STAP</name>
<sequence length="147" mass="16457">MPNKEDNQGKVDIIEAVKRSNVNEKDKQEMIATLEMYNGPIPHPKILEGYDKLDPGAAKRIIDNGIEESNHRRNMEKKTVNHVARSFYFRFALAFILALVFGFGSFYLILQGHTIIGSVFAGVTLISILGIFTGEASNNNNENKENS</sequence>
<dbReference type="EMBL" id="NEFX01000012">
    <property type="protein sequence ID" value="OTW31143.1"/>
    <property type="molecule type" value="Genomic_DNA"/>
</dbReference>
<keyword evidence="1" id="KW-0812">Transmembrane</keyword>
<keyword evidence="1" id="KW-0472">Membrane</keyword>
<evidence type="ECO:0000313" key="3">
    <source>
        <dbReference type="Proteomes" id="UP000195208"/>
    </source>
</evidence>
<accession>A0ABX3Z2J0</accession>
<evidence type="ECO:0000256" key="1">
    <source>
        <dbReference type="SAM" id="Phobius"/>
    </source>
</evidence>
<dbReference type="InterPro" id="IPR019284">
    <property type="entry name" value="RP532"/>
</dbReference>
<organism evidence="2 3">
    <name type="scientific">Staphylococcus agnetis</name>
    <dbReference type="NCBI Taxonomy" id="985762"/>
    <lineage>
        <taxon>Bacteria</taxon>
        <taxon>Bacillati</taxon>
        <taxon>Bacillota</taxon>
        <taxon>Bacilli</taxon>
        <taxon>Bacillales</taxon>
        <taxon>Staphylococcaceae</taxon>
        <taxon>Staphylococcus</taxon>
    </lineage>
</organism>
<evidence type="ECO:0008006" key="4">
    <source>
        <dbReference type="Google" id="ProtNLM"/>
    </source>
</evidence>
<gene>
    <name evidence="2" type="ORF">B9M88_06695</name>
</gene>
<keyword evidence="1" id="KW-1133">Transmembrane helix</keyword>